<evidence type="ECO:0000259" key="11">
    <source>
        <dbReference type="Pfam" id="PF07989"/>
    </source>
</evidence>
<gene>
    <name evidence="14" type="primary">CDK5RAP2</name>
</gene>
<evidence type="ECO:0000256" key="5">
    <source>
        <dbReference type="ARBA" id="ARBA00022553"/>
    </source>
</evidence>
<evidence type="ECO:0000256" key="1">
    <source>
        <dbReference type="ARBA" id="ARBA00004267"/>
    </source>
</evidence>
<dbReference type="InterPro" id="IPR056273">
    <property type="entry name" value="CDK5RAP2_MYOME_CC"/>
</dbReference>
<dbReference type="GO" id="GO:0090266">
    <property type="term" value="P:regulation of mitotic cell cycle spindle assembly checkpoint"/>
    <property type="evidence" value="ECO:0007669"/>
    <property type="project" value="TreeGrafter"/>
</dbReference>
<feature type="coiled-coil region" evidence="9">
    <location>
        <begin position="216"/>
        <end position="243"/>
    </location>
</feature>
<name>A0A2Y9NP02_DELLE</name>
<keyword evidence="13" id="KW-1185">Reference proteome</keyword>
<feature type="coiled-coil region" evidence="9">
    <location>
        <begin position="60"/>
        <end position="162"/>
    </location>
</feature>
<keyword evidence="5" id="KW-0597">Phosphoprotein</keyword>
<dbReference type="Proteomes" id="UP000248483">
    <property type="component" value="Unplaced"/>
</dbReference>
<keyword evidence="8" id="KW-0206">Cytoskeleton</keyword>
<dbReference type="GO" id="GO:0005516">
    <property type="term" value="F:calmodulin binding"/>
    <property type="evidence" value="ECO:0007669"/>
    <property type="project" value="UniProtKB-KW"/>
</dbReference>
<evidence type="ECO:0000313" key="13">
    <source>
        <dbReference type="Proteomes" id="UP000248483"/>
    </source>
</evidence>
<dbReference type="GO" id="GO:0000132">
    <property type="term" value="P:establishment of mitotic spindle orientation"/>
    <property type="evidence" value="ECO:0007669"/>
    <property type="project" value="TreeGrafter"/>
</dbReference>
<proteinExistence type="predicted"/>
<feature type="region of interest" description="Disordered" evidence="10">
    <location>
        <begin position="1768"/>
        <end position="1788"/>
    </location>
</feature>
<sequence length="1788" mass="202081">MMDSVLEEDVTLPGIRSGCSGLVPNLPDDLDGISPIAGLGNGVLPHVSEETVSPTRARNMKDFENQITELKKENFNLKLRIYFLEERMQQELDGPTEHVYKTNIELKVEVESLKLELQERERLLIKASKAVESLTAGGGSEIQRVKEDAQKKVRQVEELLTKRILLLEEDVKVAQAELEKAFAGAETEKALRLSLENKLSEMKKMHEGDLEMALVLEEKDRLIEELKLSLKSKEALIQCLKEEKSRMASPDENVSSGELRGLSAALRGDEERGTEAAQMEEEKERNRFEERIQALQKDLREKEREIAMEKKNSLKRDKAIQGLTMALKSKEKEIEELNSEIEELNAAFAKAREAPQKAQTQKFQDLRNEVEKLRSEVNEREKAVENRYKSLLNESNKKLHSQEQVIRSLTESANQKDLLLQKFSEKDLEAIQQNRYLMTAGDLDFRSEDLITEKCSSQSPGSKSIFSEEKQQLGYEELIQVLKKEQDIYTHLVKSLQDSDSANNLQAELNSIFALRKRLERDVLSYQNLQKALEEQISEIRRREEEPFSFYSDQTSYLSICLEEHNRFQVEHFSQEELKEKVGDLIQLVKELYADNQHLKKTIFDLSCMGFPGEDRPESVDQMELLASKEDEDSSRIGEDDKNNLLSGECLEQRNKIMEVNSKGGCKNGYLRHTDSSILDSDGAHKSGCPGDQSLEEGELLSLLAPLFSEKAIRLLESRPDLLKVLRELLLEQICLREQEASGEHLDGKTEKTLGQMAVQLRGELGHFIQANLSSKPRDELEWPPGVQLAKAAEASRVEQKDASVQTMAVEGDTVRFRHEGTTEPWEEKPTDAVFSAEHQPENLCRVPGQQAAALSFPGGTEKDVKKSRLPILIKASQSLGSVCQLPAPQEVVAQQQGELKEFKIHNKQRHQKLILAEAVMEGRPAPEKALLKDSEIYLPDDLAIFPPCKENPSEDFPDSTSVATYLSPKSQFSAKVSVVETDQLENSDTSNDKETLKQKICDLETELEVYRNFIMQLQKHSQFSEAVITVLCGREGAQGGLNKSRGSTDEEEMTFSSLHQVRYVKHMKILHPLAPEMIDSRALESLRLQLVDQECELQKEQNLNMELSGEIHNLQNKFRDLSPSRYDSLVQAQARELSLQRQQIKDSHGICVVYRRHMNATIKAFEELLQASDMDCRVAEGFQEQLNQCAELLKQLENLFLKGNSVEVEMSTQKELRERTEEDDLSYQHILPESPAPSASRALSDCPMLSDCEIPEKSSSSRDQKQDSETEKTSVLANNVSQDLLMEHIQEIRSLRKRLEESIKTNEKLRRQLGQQGSEIDQGSSNIFAYGSELHNSLTSEICFLRKQNEALNTMLAKGSRDKQKENEKLRESLSRKTAGLEHLQREFACVRVENDRLQREVDEKESQNQRLLREVCHSRSELSRVQEEVKVGQQLLTQNDKLLQSLRVELKVYEKLDEEHRRLQETRAEASREGWRGQDPFGHLHGLLTEIQALRAQLERSIETNSTLQSRLEEQLAQGGEKAQEADPTLALQTLPVPKRPQQLDKPDGDKCPVAADNSYDLFDSTPAVPPRSASETPPLSGNDMDTLSCDSGSSITSASNVCRLVPGHRLWASKSGCHVLGLIEDYGALCEQIGRGQKLLAEMDVQIQEAPSPTSQELATKRPHSAPLSSFVTGVGAARLTLDEASRLLTLLWRVSLPTSGQCTLHCEQTGELKAEISKLHKKLLEQEKKLQNTMKLLQLSKSQEKVIFDQLVVTHKILRKARGNLELRPGSAHPGTSSPSRPGS</sequence>
<feature type="compositionally biased region" description="Basic and acidic residues" evidence="10">
    <location>
        <begin position="1255"/>
        <end position="1273"/>
    </location>
</feature>
<feature type="coiled-coil region" evidence="9">
    <location>
        <begin position="1368"/>
        <end position="1416"/>
    </location>
</feature>
<dbReference type="Pfam" id="PF23246">
    <property type="entry name" value="CC_CDK5RAP2"/>
    <property type="match status" value="1"/>
</dbReference>
<feature type="coiled-coil region" evidence="9">
    <location>
        <begin position="502"/>
        <end position="546"/>
    </location>
</feature>
<dbReference type="Pfam" id="PF07989">
    <property type="entry name" value="Cnn_1N"/>
    <property type="match status" value="1"/>
</dbReference>
<dbReference type="GO" id="GO:0000242">
    <property type="term" value="C:pericentriolar material"/>
    <property type="evidence" value="ECO:0007669"/>
    <property type="project" value="TreeGrafter"/>
</dbReference>
<dbReference type="GO" id="GO:0007059">
    <property type="term" value="P:chromosome segregation"/>
    <property type="evidence" value="ECO:0007669"/>
    <property type="project" value="TreeGrafter"/>
</dbReference>
<keyword evidence="6" id="KW-0112">Calmodulin-binding</keyword>
<feature type="region of interest" description="Disordered" evidence="10">
    <location>
        <begin position="1564"/>
        <end position="1588"/>
    </location>
</feature>
<protein>
    <recommendedName>
        <fullName evidence="3">CDK5 regulatory subunit-associated protein 2</fullName>
    </recommendedName>
</protein>
<evidence type="ECO:0000256" key="7">
    <source>
        <dbReference type="ARBA" id="ARBA00023034"/>
    </source>
</evidence>
<evidence type="ECO:0000256" key="9">
    <source>
        <dbReference type="SAM" id="Coils"/>
    </source>
</evidence>
<feature type="domain" description="Centrosomin N-terminal motif 1" evidence="11">
    <location>
        <begin position="60"/>
        <end position="132"/>
    </location>
</feature>
<keyword evidence="7" id="KW-0333">Golgi apparatus</keyword>
<dbReference type="GeneID" id="111177274"/>
<feature type="region of interest" description="Disordered" evidence="10">
    <location>
        <begin position="1218"/>
        <end position="1278"/>
    </location>
</feature>
<dbReference type="PANTHER" id="PTHR46930">
    <property type="entry name" value="CDK5 REGULATORY SUBUNIT-ASSOCIATED PROTEIN 2"/>
    <property type="match status" value="1"/>
</dbReference>
<dbReference type="GO" id="GO:0008017">
    <property type="term" value="F:microtubule binding"/>
    <property type="evidence" value="ECO:0007669"/>
    <property type="project" value="TreeGrafter"/>
</dbReference>
<evidence type="ECO:0000256" key="8">
    <source>
        <dbReference type="ARBA" id="ARBA00023212"/>
    </source>
</evidence>
<evidence type="ECO:0000256" key="4">
    <source>
        <dbReference type="ARBA" id="ARBA00022490"/>
    </source>
</evidence>
<feature type="region of interest" description="Disordered" evidence="10">
    <location>
        <begin position="1511"/>
        <end position="1531"/>
    </location>
</feature>
<evidence type="ECO:0000256" key="6">
    <source>
        <dbReference type="ARBA" id="ARBA00022860"/>
    </source>
</evidence>
<feature type="domain" description="CDK5 regulatory subunit-associated protein 2/Myomegalin coiled coil" evidence="12">
    <location>
        <begin position="464"/>
        <end position="537"/>
    </location>
</feature>
<dbReference type="RefSeq" id="XP_022434606.1">
    <property type="nucleotide sequence ID" value="XM_022578898.1"/>
</dbReference>
<dbReference type="InterPro" id="IPR042791">
    <property type="entry name" value="CDK5RAP2"/>
</dbReference>
<dbReference type="GO" id="GO:0035371">
    <property type="term" value="C:microtubule plus-end"/>
    <property type="evidence" value="ECO:0007669"/>
    <property type="project" value="TreeGrafter"/>
</dbReference>
<feature type="compositionally biased region" description="Polar residues" evidence="10">
    <location>
        <begin position="1576"/>
        <end position="1588"/>
    </location>
</feature>
<feature type="coiled-coil region" evidence="9">
    <location>
        <begin position="1286"/>
        <end position="1317"/>
    </location>
</feature>
<feature type="compositionally biased region" description="Polar residues" evidence="10">
    <location>
        <begin position="1778"/>
        <end position="1788"/>
    </location>
</feature>
<accession>A0A2Y9NP02</accession>
<keyword evidence="9" id="KW-0175">Coiled coil</keyword>
<comment type="subcellular location">
    <subcellularLocation>
        <location evidence="1">Cytoplasm</location>
        <location evidence="1">Cytoskeleton</location>
        <location evidence="1">Microtubule organizing center</location>
    </subcellularLocation>
    <subcellularLocation>
        <location evidence="2">Golgi apparatus</location>
    </subcellularLocation>
</comment>
<dbReference type="GO" id="GO:0097431">
    <property type="term" value="C:mitotic spindle pole"/>
    <property type="evidence" value="ECO:0007669"/>
    <property type="project" value="TreeGrafter"/>
</dbReference>
<dbReference type="GO" id="GO:0043015">
    <property type="term" value="F:gamma-tubulin binding"/>
    <property type="evidence" value="ECO:0007669"/>
    <property type="project" value="TreeGrafter"/>
</dbReference>
<feature type="coiled-coil region" evidence="9">
    <location>
        <begin position="1084"/>
        <end position="1118"/>
    </location>
</feature>
<dbReference type="GO" id="GO:0005794">
    <property type="term" value="C:Golgi apparatus"/>
    <property type="evidence" value="ECO:0007669"/>
    <property type="project" value="UniProtKB-SubCell"/>
</dbReference>
<dbReference type="GO" id="GO:0001578">
    <property type="term" value="P:microtubule bundle formation"/>
    <property type="evidence" value="ECO:0007669"/>
    <property type="project" value="TreeGrafter"/>
</dbReference>
<feature type="coiled-coil region" evidence="9">
    <location>
        <begin position="278"/>
        <end position="412"/>
    </location>
</feature>
<dbReference type="InterPro" id="IPR012943">
    <property type="entry name" value="Cnn_1N"/>
</dbReference>
<evidence type="ECO:0000256" key="10">
    <source>
        <dbReference type="SAM" id="MobiDB-lite"/>
    </source>
</evidence>
<evidence type="ECO:0000256" key="2">
    <source>
        <dbReference type="ARBA" id="ARBA00004555"/>
    </source>
</evidence>
<keyword evidence="4" id="KW-0963">Cytoplasm</keyword>
<reference evidence="14" key="1">
    <citation type="submission" date="2025-08" db="UniProtKB">
        <authorList>
            <consortium name="RefSeq"/>
        </authorList>
    </citation>
    <scope>IDENTIFICATION</scope>
    <source>
        <tissue evidence="14">Blood</tissue>
    </source>
</reference>
<dbReference type="GO" id="GO:0046600">
    <property type="term" value="P:negative regulation of centriole replication"/>
    <property type="evidence" value="ECO:0007669"/>
    <property type="project" value="TreeGrafter"/>
</dbReference>
<evidence type="ECO:0000256" key="3">
    <source>
        <dbReference type="ARBA" id="ARBA00020479"/>
    </source>
</evidence>
<dbReference type="GO" id="GO:0007099">
    <property type="term" value="P:centriole replication"/>
    <property type="evidence" value="ECO:0007669"/>
    <property type="project" value="TreeGrafter"/>
</dbReference>
<dbReference type="PANTHER" id="PTHR46930:SF1">
    <property type="entry name" value="CDK5 REGULATORY SUBUNIT-ASSOCIATED PROTEIN 2"/>
    <property type="match status" value="1"/>
</dbReference>
<evidence type="ECO:0000313" key="14">
    <source>
        <dbReference type="RefSeq" id="XP_022434606.1"/>
    </source>
</evidence>
<evidence type="ECO:0000259" key="12">
    <source>
        <dbReference type="Pfam" id="PF23246"/>
    </source>
</evidence>
<dbReference type="CTD" id="55755"/>
<organism evidence="13 14">
    <name type="scientific">Delphinapterus leucas</name>
    <name type="common">Beluga whale</name>
    <dbReference type="NCBI Taxonomy" id="9749"/>
    <lineage>
        <taxon>Eukaryota</taxon>
        <taxon>Metazoa</taxon>
        <taxon>Chordata</taxon>
        <taxon>Craniata</taxon>
        <taxon>Vertebrata</taxon>
        <taxon>Euteleostomi</taxon>
        <taxon>Mammalia</taxon>
        <taxon>Eutheria</taxon>
        <taxon>Laurasiatheria</taxon>
        <taxon>Artiodactyla</taxon>
        <taxon>Whippomorpha</taxon>
        <taxon>Cetacea</taxon>
        <taxon>Odontoceti</taxon>
        <taxon>Monodontidae</taxon>
        <taxon>Delphinapterus</taxon>
    </lineage>
</organism>